<accession>E3JDI2</accession>
<evidence type="ECO:0000313" key="2">
    <source>
        <dbReference type="EMBL" id="ADP83615.1"/>
    </source>
</evidence>
<dbReference type="EMBL" id="CP002299">
    <property type="protein sequence ID" value="ADP83615.1"/>
    <property type="molecule type" value="Genomic_DNA"/>
</dbReference>
<reference evidence="2 3" key="1">
    <citation type="submission" date="2010-10" db="EMBL/GenBank/DDBJ databases">
        <title>Complete sequence of Frankia sp. EuI1c.</title>
        <authorList>
            <consortium name="US DOE Joint Genome Institute"/>
            <person name="Lucas S."/>
            <person name="Copeland A."/>
            <person name="Lapidus A."/>
            <person name="Cheng J.-F."/>
            <person name="Bruce D."/>
            <person name="Goodwin L."/>
            <person name="Pitluck S."/>
            <person name="Chertkov O."/>
            <person name="Detter J.C."/>
            <person name="Han C."/>
            <person name="Tapia R."/>
            <person name="Land M."/>
            <person name="Hauser L."/>
            <person name="Jeffries C."/>
            <person name="Kyrpides N."/>
            <person name="Ivanova N."/>
            <person name="Mikhailova N."/>
            <person name="Beauchemin N."/>
            <person name="Sen A."/>
            <person name="Sur S.A."/>
            <person name="Gtari M."/>
            <person name="Wall L."/>
            <person name="Tisa L."/>
            <person name="Woyke T."/>
        </authorList>
    </citation>
    <scope>NUCLEOTIDE SEQUENCE [LARGE SCALE GENOMIC DNA]</scope>
    <source>
        <strain evidence="3">DSM 45817 / CECT 9037 / EuI1c</strain>
    </source>
</reference>
<dbReference type="KEGG" id="fri:FraEuI1c_5631"/>
<dbReference type="HOGENOM" id="CLU_095333_0_0_11"/>
<evidence type="ECO:0000256" key="1">
    <source>
        <dbReference type="SAM" id="Phobius"/>
    </source>
</evidence>
<dbReference type="Proteomes" id="UP000002484">
    <property type="component" value="Chromosome"/>
</dbReference>
<evidence type="ECO:0000313" key="3">
    <source>
        <dbReference type="Proteomes" id="UP000002484"/>
    </source>
</evidence>
<sequence length="213" mass="22821">MDPRADVRLPKPTMIARHGLPHLVEATIIPAVLFLVVLHLSSFTFAALAALAWEFAAVSRRVAAKQRIPALLVLSSVGLTVRTAVAIISGSAFIYFLQPVIVAGVVGMMFLLSALSPRPLVHRLARDFCPLPPGVTALPGVRRLFLGLTLLWAAVNLGNSAFTYWLLTSQTTDVFVAVRGITGTALPVVATLVTVAWSWRVAGREGLRAARPV</sequence>
<keyword evidence="1" id="KW-1133">Transmembrane helix</keyword>
<gene>
    <name evidence="2" type="ordered locus">FraEuI1c_5631</name>
</gene>
<protein>
    <submittedName>
        <fullName evidence="2">Intracellular septation protein A</fullName>
    </submittedName>
</protein>
<keyword evidence="1" id="KW-0472">Membrane</keyword>
<feature type="transmembrane region" description="Helical" evidence="1">
    <location>
        <begin position="144"/>
        <end position="165"/>
    </location>
</feature>
<dbReference type="AlphaFoldDB" id="E3JDI2"/>
<keyword evidence="3" id="KW-1185">Reference proteome</keyword>
<feature type="transmembrane region" description="Helical" evidence="1">
    <location>
        <begin position="28"/>
        <end position="56"/>
    </location>
</feature>
<name>E3JDI2_PSEI1</name>
<dbReference type="eggNOG" id="COG2917">
    <property type="taxonomic scope" value="Bacteria"/>
</dbReference>
<dbReference type="STRING" id="298654.FraEuI1c_5631"/>
<organism evidence="2 3">
    <name type="scientific">Pseudofrankia inefficax (strain DSM 45817 / CECT 9037 / DDB 130130 / EuI1c)</name>
    <name type="common">Frankia inefficax</name>
    <dbReference type="NCBI Taxonomy" id="298654"/>
    <lineage>
        <taxon>Bacteria</taxon>
        <taxon>Bacillati</taxon>
        <taxon>Actinomycetota</taxon>
        <taxon>Actinomycetes</taxon>
        <taxon>Frankiales</taxon>
        <taxon>Frankiaceae</taxon>
        <taxon>Pseudofrankia</taxon>
    </lineage>
</organism>
<proteinExistence type="predicted"/>
<dbReference type="NCBIfam" id="NF041646">
    <property type="entry name" value="VC0807_fam"/>
    <property type="match status" value="1"/>
</dbReference>
<feature type="transmembrane region" description="Helical" evidence="1">
    <location>
        <begin position="177"/>
        <end position="199"/>
    </location>
</feature>
<feature type="transmembrane region" description="Helical" evidence="1">
    <location>
        <begin position="94"/>
        <end position="115"/>
    </location>
</feature>
<feature type="transmembrane region" description="Helical" evidence="1">
    <location>
        <begin position="68"/>
        <end position="88"/>
    </location>
</feature>
<keyword evidence="1" id="KW-0812">Transmembrane</keyword>
<dbReference type="OrthoDB" id="3783129at2"/>
<dbReference type="InParanoid" id="E3JDI2"/>